<name>A0ABT9XIC5_9BACL</name>
<dbReference type="Gene3D" id="2.40.440.10">
    <property type="entry name" value="L,D-transpeptidase catalytic domain-like"/>
    <property type="match status" value="1"/>
</dbReference>
<feature type="region of interest" description="Disordered" evidence="7">
    <location>
        <begin position="50"/>
        <end position="100"/>
    </location>
</feature>
<evidence type="ECO:0000256" key="3">
    <source>
        <dbReference type="ARBA" id="ARBA00022960"/>
    </source>
</evidence>
<dbReference type="InterPro" id="IPR050979">
    <property type="entry name" value="LD-transpeptidase"/>
</dbReference>
<feature type="active site" description="Nucleophile" evidence="6">
    <location>
        <position position="217"/>
    </location>
</feature>
<keyword evidence="10" id="KW-0449">Lipoprotein</keyword>
<dbReference type="EMBL" id="JAUSTP010000014">
    <property type="protein sequence ID" value="MDQ0190056.1"/>
    <property type="molecule type" value="Genomic_DNA"/>
</dbReference>
<gene>
    <name evidence="10" type="ORF">J2S03_001919</name>
</gene>
<dbReference type="PANTHER" id="PTHR30582">
    <property type="entry name" value="L,D-TRANSPEPTIDASE"/>
    <property type="match status" value="1"/>
</dbReference>
<keyword evidence="11" id="KW-1185">Reference proteome</keyword>
<protein>
    <submittedName>
        <fullName evidence="10">Lipoprotein-anchoring transpeptidase ErfK/SrfK</fullName>
    </submittedName>
</protein>
<keyword evidence="2" id="KW-0808">Transferase</keyword>
<feature type="domain" description="L,D-TPase catalytic" evidence="9">
    <location>
        <begin position="115"/>
        <end position="241"/>
    </location>
</feature>
<evidence type="ECO:0000256" key="4">
    <source>
        <dbReference type="ARBA" id="ARBA00022984"/>
    </source>
</evidence>
<sequence>MARRSVLLSTSGLLAAVIVASVALTFHSTHTDAALADASNVTNATQMATVAPSNSVSSNTTGASSSNATGSTTNASGSTTQKPASSSATPSKPKVVNWTKPTGGPYPVLHKGESVWIDVSIGKQRLYVKSGNKTLYTMIVSSGIQSDPSRRTPLGVFHIQAERGTWFYAPRFQEGAEYWVSFLNHGEYLFHSVPMNANKQVLTADAKRLGQQDSHGCIHLSIPDAKWFYYHIPEGTKVVIQA</sequence>
<organism evidence="10 11">
    <name type="scientific">Alicyclobacillus cycloheptanicus</name>
    <dbReference type="NCBI Taxonomy" id="1457"/>
    <lineage>
        <taxon>Bacteria</taxon>
        <taxon>Bacillati</taxon>
        <taxon>Bacillota</taxon>
        <taxon>Bacilli</taxon>
        <taxon>Bacillales</taxon>
        <taxon>Alicyclobacillaceae</taxon>
        <taxon>Alicyclobacillus</taxon>
    </lineage>
</organism>
<keyword evidence="4 6" id="KW-0573">Peptidoglycan synthesis</keyword>
<keyword evidence="5 6" id="KW-0961">Cell wall biogenesis/degradation</keyword>
<dbReference type="RefSeq" id="WP_274456818.1">
    <property type="nucleotide sequence ID" value="NZ_CP067097.1"/>
</dbReference>
<evidence type="ECO:0000313" key="10">
    <source>
        <dbReference type="EMBL" id="MDQ0190056.1"/>
    </source>
</evidence>
<accession>A0ABT9XIC5</accession>
<dbReference type="PROSITE" id="PS52029">
    <property type="entry name" value="LD_TPASE"/>
    <property type="match status" value="1"/>
</dbReference>
<dbReference type="Pfam" id="PF03734">
    <property type="entry name" value="YkuD"/>
    <property type="match status" value="1"/>
</dbReference>
<dbReference type="CDD" id="cd16913">
    <property type="entry name" value="YkuD_like"/>
    <property type="match status" value="1"/>
</dbReference>
<evidence type="ECO:0000259" key="9">
    <source>
        <dbReference type="PROSITE" id="PS52029"/>
    </source>
</evidence>
<comment type="pathway">
    <text evidence="1 6">Cell wall biogenesis; peptidoglycan biosynthesis.</text>
</comment>
<keyword evidence="8" id="KW-0732">Signal</keyword>
<dbReference type="PANTHER" id="PTHR30582:SF2">
    <property type="entry name" value="L,D-TRANSPEPTIDASE YCIB-RELATED"/>
    <property type="match status" value="1"/>
</dbReference>
<evidence type="ECO:0000256" key="1">
    <source>
        <dbReference type="ARBA" id="ARBA00004752"/>
    </source>
</evidence>
<reference evidence="10 11" key="1">
    <citation type="submission" date="2023-07" db="EMBL/GenBank/DDBJ databases">
        <title>Genomic Encyclopedia of Type Strains, Phase IV (KMG-IV): sequencing the most valuable type-strain genomes for metagenomic binning, comparative biology and taxonomic classification.</title>
        <authorList>
            <person name="Goeker M."/>
        </authorList>
    </citation>
    <scope>NUCLEOTIDE SEQUENCE [LARGE SCALE GENOMIC DNA]</scope>
    <source>
        <strain evidence="10 11">DSM 4006</strain>
    </source>
</reference>
<feature type="signal peptide" evidence="8">
    <location>
        <begin position="1"/>
        <end position="33"/>
    </location>
</feature>
<evidence type="ECO:0000256" key="5">
    <source>
        <dbReference type="ARBA" id="ARBA00023316"/>
    </source>
</evidence>
<evidence type="ECO:0000256" key="8">
    <source>
        <dbReference type="SAM" id="SignalP"/>
    </source>
</evidence>
<dbReference type="SUPFAM" id="SSF141523">
    <property type="entry name" value="L,D-transpeptidase catalytic domain-like"/>
    <property type="match status" value="1"/>
</dbReference>
<keyword evidence="3 6" id="KW-0133">Cell shape</keyword>
<evidence type="ECO:0000256" key="2">
    <source>
        <dbReference type="ARBA" id="ARBA00022679"/>
    </source>
</evidence>
<comment type="caution">
    <text evidence="10">The sequence shown here is derived from an EMBL/GenBank/DDBJ whole genome shotgun (WGS) entry which is preliminary data.</text>
</comment>
<feature type="compositionally biased region" description="Low complexity" evidence="7">
    <location>
        <begin position="53"/>
        <end position="94"/>
    </location>
</feature>
<feature type="active site" description="Proton donor/acceptor" evidence="6">
    <location>
        <position position="191"/>
    </location>
</feature>
<evidence type="ECO:0000313" key="11">
    <source>
        <dbReference type="Proteomes" id="UP001232973"/>
    </source>
</evidence>
<feature type="chain" id="PRO_5046234785" evidence="8">
    <location>
        <begin position="34"/>
        <end position="242"/>
    </location>
</feature>
<proteinExistence type="predicted"/>
<evidence type="ECO:0000256" key="6">
    <source>
        <dbReference type="PROSITE-ProRule" id="PRU01373"/>
    </source>
</evidence>
<dbReference type="Proteomes" id="UP001232973">
    <property type="component" value="Unassembled WGS sequence"/>
</dbReference>
<dbReference type="InterPro" id="IPR005490">
    <property type="entry name" value="LD_TPept_cat_dom"/>
</dbReference>
<evidence type="ECO:0000256" key="7">
    <source>
        <dbReference type="SAM" id="MobiDB-lite"/>
    </source>
</evidence>
<dbReference type="InterPro" id="IPR038063">
    <property type="entry name" value="Transpep_catalytic_dom"/>
</dbReference>